<keyword evidence="1" id="KW-0560">Oxidoreductase</keyword>
<proteinExistence type="predicted"/>
<dbReference type="EMBL" id="CP028271">
    <property type="protein sequence ID" value="QHM73543.1"/>
    <property type="molecule type" value="Genomic_DNA"/>
</dbReference>
<sequence length="56" mass="6627">MNEIMRPFELTAQMCRMHWLTPMVIYWARRQPPEIMKNYAQAYEAWLSSPLPAGVA</sequence>
<dbReference type="Gene3D" id="3.40.50.360">
    <property type="match status" value="1"/>
</dbReference>
<dbReference type="AlphaFoldDB" id="A0A6P1Q4H4"/>
<evidence type="ECO:0000313" key="2">
    <source>
        <dbReference type="Proteomes" id="UP000464053"/>
    </source>
</evidence>
<name>A0A6P1Q4H4_9GAMM</name>
<organism evidence="1 2">
    <name type="scientific">Mixta intestinalis</name>
    <dbReference type="NCBI Taxonomy" id="1615494"/>
    <lineage>
        <taxon>Bacteria</taxon>
        <taxon>Pseudomonadati</taxon>
        <taxon>Pseudomonadota</taxon>
        <taxon>Gammaproteobacteria</taxon>
        <taxon>Enterobacterales</taxon>
        <taxon>Erwiniaceae</taxon>
        <taxon>Mixta</taxon>
    </lineage>
</organism>
<dbReference type="EC" id="1.6.5.2" evidence="1"/>
<accession>A0A6P1Q4H4</accession>
<reference evidence="1 2" key="1">
    <citation type="submission" date="2018-03" db="EMBL/GenBank/DDBJ databases">
        <title>Pantoea intestinalis SRCM103226 isolated form the mealworm.</title>
        <authorList>
            <person name="Jeong D.-Y."/>
            <person name="Kim J.W."/>
        </authorList>
    </citation>
    <scope>NUCLEOTIDE SEQUENCE [LARGE SCALE GENOMIC DNA]</scope>
    <source>
        <strain evidence="1 2">SRCM103226</strain>
    </source>
</reference>
<evidence type="ECO:0000313" key="1">
    <source>
        <dbReference type="EMBL" id="QHM73543.1"/>
    </source>
</evidence>
<dbReference type="GO" id="GO:0003955">
    <property type="term" value="F:NAD(P)H dehydrogenase (quinone) activity"/>
    <property type="evidence" value="ECO:0007669"/>
    <property type="project" value="UniProtKB-EC"/>
</dbReference>
<gene>
    <name evidence="1" type="primary">kefG</name>
    <name evidence="1" type="ORF">C7M51_03890</name>
</gene>
<dbReference type="KEGG" id="mint:C7M51_03890"/>
<protein>
    <submittedName>
        <fullName evidence="1">Glutathione-regulated potassium-efflux system ancillary protein KefG</fullName>
        <ecNumber evidence="1">1.6.5.2</ecNumber>
    </submittedName>
</protein>
<dbReference type="SUPFAM" id="SSF52218">
    <property type="entry name" value="Flavoproteins"/>
    <property type="match status" value="1"/>
</dbReference>
<keyword evidence="2" id="KW-1185">Reference proteome</keyword>
<dbReference type="Proteomes" id="UP000464053">
    <property type="component" value="Chromosome"/>
</dbReference>
<dbReference type="InterPro" id="IPR029039">
    <property type="entry name" value="Flavoprotein-like_sf"/>
</dbReference>